<dbReference type="PANTHER" id="PTHR37512:SF1">
    <property type="entry name" value="NADR_TTD14 AAA DOMAIN-CONTAINING PROTEIN"/>
    <property type="match status" value="1"/>
</dbReference>
<keyword evidence="3" id="KW-1185">Reference proteome</keyword>
<evidence type="ECO:0000259" key="1">
    <source>
        <dbReference type="Pfam" id="PF13521"/>
    </source>
</evidence>
<dbReference type="RefSeq" id="WP_070248972.1">
    <property type="nucleotide sequence ID" value="NZ_LROM01000088.1"/>
</dbReference>
<comment type="caution">
    <text evidence="2">The sequence shown here is derived from an EMBL/GenBank/DDBJ whole genome shotgun (WGS) entry which is preliminary data.</text>
</comment>
<gene>
    <name evidence="2" type="primary">nadR_1</name>
    <name evidence="2" type="ORF">DUPY_27670</name>
</gene>
<dbReference type="EMBL" id="LROM01000088">
    <property type="protein sequence ID" value="OEZ99113.1"/>
    <property type="molecule type" value="Genomic_DNA"/>
</dbReference>
<name>A0A1E7WKE1_9BURK</name>
<dbReference type="InterPro" id="IPR052735">
    <property type="entry name" value="NAD_biosynth-regulator"/>
</dbReference>
<reference evidence="3" key="1">
    <citation type="journal article" date="2016" name="Front. Microbiol.">
        <title>Molecular Keys to the Janthinobacterium and Duganella spp. Interaction with the Plant Pathogen Fusarium graminearum.</title>
        <authorList>
            <person name="Haack F.S."/>
            <person name="Poehlein A."/>
            <person name="Kroger C."/>
            <person name="Voigt C.A."/>
            <person name="Piepenbring M."/>
            <person name="Bode H.B."/>
            <person name="Daniel R."/>
            <person name="Schafer W."/>
            <person name="Streit W.R."/>
        </authorList>
    </citation>
    <scope>NUCLEOTIDE SEQUENCE [LARGE SCALE GENOMIC DNA]</scope>
    <source>
        <strain evidence="3">T54</strain>
    </source>
</reference>
<dbReference type="PATRIC" id="fig|762836.4.peg.2850"/>
<dbReference type="InterPro" id="IPR027417">
    <property type="entry name" value="P-loop_NTPase"/>
</dbReference>
<organism evidence="2 3">
    <name type="scientific">Duganella phyllosphaerae</name>
    <dbReference type="NCBI Taxonomy" id="762836"/>
    <lineage>
        <taxon>Bacteria</taxon>
        <taxon>Pseudomonadati</taxon>
        <taxon>Pseudomonadota</taxon>
        <taxon>Betaproteobacteria</taxon>
        <taxon>Burkholderiales</taxon>
        <taxon>Oxalobacteraceae</taxon>
        <taxon>Telluria group</taxon>
        <taxon>Duganella</taxon>
    </lineage>
</organism>
<dbReference type="Gene3D" id="3.40.50.300">
    <property type="entry name" value="P-loop containing nucleotide triphosphate hydrolases"/>
    <property type="match status" value="1"/>
</dbReference>
<dbReference type="InterPro" id="IPR014729">
    <property type="entry name" value="Rossmann-like_a/b/a_fold"/>
</dbReference>
<dbReference type="SUPFAM" id="SSF52540">
    <property type="entry name" value="P-loop containing nucleoside triphosphate hydrolases"/>
    <property type="match status" value="1"/>
</dbReference>
<dbReference type="Proteomes" id="UP000175989">
    <property type="component" value="Unassembled WGS sequence"/>
</dbReference>
<sequence length="338" mass="38740">MKQFHTGLVVGKFSPLHLGHELLIRRALHDCEQVVIIGYSQPELPGCGSYLREQWLRARFPQAIVLVLHNDRHDLPDNDADATVHRRLMGWACQHLLGRPVDAVFTSEDYGDGFATELTRYFAEHGRRRAPVRHVLVDQARSAIPVSGTVIRRDPHAHRAYLSGEVYASFVQTVCFLGGESSGKSTMAEAMARELGTVWAAEYGRELWVAQDGELAYDDLLRIARVQQQREDDLRQQATRYLFCDTSALTTLFYSREMFDRAAPELEHRAGRRYDHVLLCAPDFDFVQDGTRREDGFRLRQHDWYVAELRRREIGYTLLTGSLRQRIDTVLAQLTGSR</sequence>
<dbReference type="InterPro" id="IPR038727">
    <property type="entry name" value="NadR/Ttd14_AAA_dom"/>
</dbReference>
<dbReference type="Pfam" id="PF13521">
    <property type="entry name" value="AAA_28"/>
    <property type="match status" value="1"/>
</dbReference>
<dbReference type="SUPFAM" id="SSF52374">
    <property type="entry name" value="Nucleotidylyl transferase"/>
    <property type="match status" value="1"/>
</dbReference>
<accession>A0A1E7WKE1</accession>
<dbReference type="OrthoDB" id="9151999at2"/>
<proteinExistence type="predicted"/>
<feature type="domain" description="NadR/Ttd14 AAA" evidence="1">
    <location>
        <begin position="174"/>
        <end position="326"/>
    </location>
</feature>
<dbReference type="Gene3D" id="3.40.50.620">
    <property type="entry name" value="HUPs"/>
    <property type="match status" value="1"/>
</dbReference>
<dbReference type="PANTHER" id="PTHR37512">
    <property type="entry name" value="TRIFUNCTIONAL NAD BIOSYNTHESIS/REGULATOR PROTEIN NADR"/>
    <property type="match status" value="1"/>
</dbReference>
<evidence type="ECO:0000313" key="3">
    <source>
        <dbReference type="Proteomes" id="UP000175989"/>
    </source>
</evidence>
<protein>
    <submittedName>
        <fullName evidence="2">Trifunctional NAD biosynthesis/regulator protein NadR</fullName>
    </submittedName>
</protein>
<dbReference type="AlphaFoldDB" id="A0A1E7WKE1"/>
<evidence type="ECO:0000313" key="2">
    <source>
        <dbReference type="EMBL" id="OEZ99113.1"/>
    </source>
</evidence>